<name>A0ABT4LAB6_9SPHI</name>
<accession>A0ABT4LAB6</accession>
<organism evidence="2 3">
    <name type="scientific">Pedobacter punctiformis</name>
    <dbReference type="NCBI Taxonomy" id="3004097"/>
    <lineage>
        <taxon>Bacteria</taxon>
        <taxon>Pseudomonadati</taxon>
        <taxon>Bacteroidota</taxon>
        <taxon>Sphingobacteriia</taxon>
        <taxon>Sphingobacteriales</taxon>
        <taxon>Sphingobacteriaceae</taxon>
        <taxon>Pedobacter</taxon>
    </lineage>
</organism>
<evidence type="ECO:0000256" key="1">
    <source>
        <dbReference type="SAM" id="Phobius"/>
    </source>
</evidence>
<gene>
    <name evidence="2" type="ORF">O0955_12575</name>
</gene>
<dbReference type="EMBL" id="JAPWGM010000004">
    <property type="protein sequence ID" value="MCZ4244840.1"/>
    <property type="molecule type" value="Genomic_DNA"/>
</dbReference>
<evidence type="ECO:0000313" key="3">
    <source>
        <dbReference type="Proteomes" id="UP001144347"/>
    </source>
</evidence>
<feature type="transmembrane region" description="Helical" evidence="1">
    <location>
        <begin position="46"/>
        <end position="64"/>
    </location>
</feature>
<feature type="transmembrane region" description="Helical" evidence="1">
    <location>
        <begin position="101"/>
        <end position="122"/>
    </location>
</feature>
<feature type="transmembrane region" description="Helical" evidence="1">
    <location>
        <begin position="76"/>
        <end position="95"/>
    </location>
</feature>
<evidence type="ECO:0000313" key="2">
    <source>
        <dbReference type="EMBL" id="MCZ4244840.1"/>
    </source>
</evidence>
<keyword evidence="3" id="KW-1185">Reference proteome</keyword>
<reference evidence="2" key="1">
    <citation type="submission" date="2022-12" db="EMBL/GenBank/DDBJ databases">
        <title>Genome sequence of HCMS5-2.</title>
        <authorList>
            <person name="Woo H."/>
        </authorList>
    </citation>
    <scope>NUCLEOTIDE SEQUENCE</scope>
    <source>
        <strain evidence="2">HCMS5-2</strain>
    </source>
</reference>
<keyword evidence="1" id="KW-0812">Transmembrane</keyword>
<sequence length="123" mass="14437">MKTVIFICGLYNIAFALFHFGFWKIFRWDNDLKKLSFANRGIMQILNIQISYYFILTAIICFVFPKELMTTKLGNWFLTGSSIFWLIRTVQQFIFLRANHYKIHVLTVIFLAGAILFALPVLS</sequence>
<keyword evidence="1" id="KW-1133">Transmembrane helix</keyword>
<protein>
    <submittedName>
        <fullName evidence="2">Uncharacterized protein</fullName>
    </submittedName>
</protein>
<comment type="caution">
    <text evidence="2">The sequence shown here is derived from an EMBL/GenBank/DDBJ whole genome shotgun (WGS) entry which is preliminary data.</text>
</comment>
<proteinExistence type="predicted"/>
<dbReference type="Proteomes" id="UP001144347">
    <property type="component" value="Unassembled WGS sequence"/>
</dbReference>
<keyword evidence="1" id="KW-0472">Membrane</keyword>
<feature type="transmembrane region" description="Helical" evidence="1">
    <location>
        <begin position="5"/>
        <end position="26"/>
    </location>
</feature>